<gene>
    <name evidence="1" type="ORF">MLD38_019971</name>
</gene>
<evidence type="ECO:0000313" key="2">
    <source>
        <dbReference type="Proteomes" id="UP001057402"/>
    </source>
</evidence>
<sequence>MVDKNLFKTKLCILYPRGQCNRPSCSFAHGESELRRVFGPYDGRRDHRGADLRDRRGRRFSPRRRYPPGRDARSRHMIRGYSPSRSIGESIHSDRKRQRRPQLDGHSDVSGDIRISEEPSDHVDEGKSALSRSGHALLEQLRQVRAVVDMLETQRAELKVYLEEQVQEADSLTSKIQELEDQLYKDKKEYKRLTSRIKKFIKAHIRHSELQEELKRSQVHLAKVGEQIGHRAIGINEDSSTNIVSDEEALAYDRSNTQNGQQDCASPNIRMLGLKRAGAEESRPRVRLNFHTGNAYQPDKEYASRDKQKFMTGQSGDAKQKKDKGVSSIVPVGEKSKVSGFGVIPPAGMAAHAGDELVDTEEEKVEGGASLTSRNNVSEAKQLPVLIPSLPPVQQNSYFQYQGTDETVDLEALEDAENVQNSDNVDIG</sequence>
<organism evidence="1 2">
    <name type="scientific">Melastoma candidum</name>
    <dbReference type="NCBI Taxonomy" id="119954"/>
    <lineage>
        <taxon>Eukaryota</taxon>
        <taxon>Viridiplantae</taxon>
        <taxon>Streptophyta</taxon>
        <taxon>Embryophyta</taxon>
        <taxon>Tracheophyta</taxon>
        <taxon>Spermatophyta</taxon>
        <taxon>Magnoliopsida</taxon>
        <taxon>eudicotyledons</taxon>
        <taxon>Gunneridae</taxon>
        <taxon>Pentapetalae</taxon>
        <taxon>rosids</taxon>
        <taxon>malvids</taxon>
        <taxon>Myrtales</taxon>
        <taxon>Melastomataceae</taxon>
        <taxon>Melastomatoideae</taxon>
        <taxon>Melastomateae</taxon>
        <taxon>Melastoma</taxon>
    </lineage>
</organism>
<reference evidence="2" key="1">
    <citation type="journal article" date="2023" name="Front. Plant Sci.">
        <title>Chromosomal-level genome assembly of Melastoma candidum provides insights into trichome evolution.</title>
        <authorList>
            <person name="Zhong Y."/>
            <person name="Wu W."/>
            <person name="Sun C."/>
            <person name="Zou P."/>
            <person name="Liu Y."/>
            <person name="Dai S."/>
            <person name="Zhou R."/>
        </authorList>
    </citation>
    <scope>NUCLEOTIDE SEQUENCE [LARGE SCALE GENOMIC DNA]</scope>
</reference>
<protein>
    <submittedName>
        <fullName evidence="1">Uncharacterized protein</fullName>
    </submittedName>
</protein>
<comment type="caution">
    <text evidence="1">The sequence shown here is derived from an EMBL/GenBank/DDBJ whole genome shotgun (WGS) entry which is preliminary data.</text>
</comment>
<keyword evidence="2" id="KW-1185">Reference proteome</keyword>
<proteinExistence type="predicted"/>
<dbReference type="EMBL" id="CM042885">
    <property type="protein sequence ID" value="KAI4363799.1"/>
    <property type="molecule type" value="Genomic_DNA"/>
</dbReference>
<dbReference type="Proteomes" id="UP001057402">
    <property type="component" value="Chromosome 6"/>
</dbReference>
<evidence type="ECO:0000313" key="1">
    <source>
        <dbReference type="EMBL" id="KAI4363799.1"/>
    </source>
</evidence>
<name>A0ACB9QF80_9MYRT</name>
<accession>A0ACB9QF80</accession>